<gene>
    <name evidence="1" type="ORF">GCM10009560_62620</name>
</gene>
<evidence type="ECO:0000313" key="1">
    <source>
        <dbReference type="EMBL" id="GAA0946692.1"/>
    </source>
</evidence>
<dbReference type="SUPFAM" id="SSF56784">
    <property type="entry name" value="HAD-like"/>
    <property type="match status" value="1"/>
</dbReference>
<dbReference type="Pfam" id="PF12710">
    <property type="entry name" value="HAD"/>
    <property type="match status" value="1"/>
</dbReference>
<organism evidence="1 2">
    <name type="scientific">Nonomuraea longicatena</name>
    <dbReference type="NCBI Taxonomy" id="83682"/>
    <lineage>
        <taxon>Bacteria</taxon>
        <taxon>Bacillati</taxon>
        <taxon>Actinomycetota</taxon>
        <taxon>Actinomycetes</taxon>
        <taxon>Streptosporangiales</taxon>
        <taxon>Streptosporangiaceae</taxon>
        <taxon>Nonomuraea</taxon>
    </lineage>
</organism>
<accession>A0ABN1QS04</accession>
<evidence type="ECO:0000313" key="2">
    <source>
        <dbReference type="Proteomes" id="UP001501578"/>
    </source>
</evidence>
<dbReference type="EMBL" id="BAAAHQ010000040">
    <property type="protein sequence ID" value="GAA0946692.1"/>
    <property type="molecule type" value="Genomic_DNA"/>
</dbReference>
<dbReference type="InterPro" id="IPR023198">
    <property type="entry name" value="PGP-like_dom2"/>
</dbReference>
<dbReference type="InterPro" id="IPR023214">
    <property type="entry name" value="HAD_sf"/>
</dbReference>
<name>A0ABN1QS04_9ACTN</name>
<dbReference type="SFLD" id="SFLDS00003">
    <property type="entry name" value="Haloacid_Dehalogenase"/>
    <property type="match status" value="1"/>
</dbReference>
<keyword evidence="2" id="KW-1185">Reference proteome</keyword>
<dbReference type="InterPro" id="IPR036412">
    <property type="entry name" value="HAD-like_sf"/>
</dbReference>
<comment type="caution">
    <text evidence="1">The sequence shown here is derived from an EMBL/GenBank/DDBJ whole genome shotgun (WGS) entry which is preliminary data.</text>
</comment>
<protein>
    <submittedName>
        <fullName evidence="1">Haloacid dehalogenase-like hydrolase</fullName>
    </submittedName>
</protein>
<dbReference type="Proteomes" id="UP001501578">
    <property type="component" value="Unassembled WGS sequence"/>
</dbReference>
<dbReference type="Gene3D" id="1.10.150.240">
    <property type="entry name" value="Putative phosphatase, domain 2"/>
    <property type="match status" value="1"/>
</dbReference>
<dbReference type="Gene3D" id="3.40.50.1000">
    <property type="entry name" value="HAD superfamily/HAD-like"/>
    <property type="match status" value="1"/>
</dbReference>
<proteinExistence type="predicted"/>
<dbReference type="SFLD" id="SFLDG01129">
    <property type="entry name" value="C1.5:_HAD__Beta-PGM__Phosphata"/>
    <property type="match status" value="1"/>
</dbReference>
<sequence length="241" mass="25205">MDAAVPAVLVLWDVDHTLIENSGVSKETYAGAFELLTGRSAEHRAETDGRTDIEIMTNLLARHEVAATSSHLAKLPEALEASLAARRERLRERGYGLPGAREAIAALSGVPGVIQSVLTGNIRPNAFVKVEAFELHHGLDFEVGGYGSDDIVRANLVEVARKRARAKYGVDLQPSTTILIGDTVRDVQAALGGGAVAIGVATGPNTVEELLAEGAETALADLVDTAALVRAVTAIQAQAAA</sequence>
<reference evidence="1 2" key="1">
    <citation type="journal article" date="2019" name="Int. J. Syst. Evol. Microbiol.">
        <title>The Global Catalogue of Microorganisms (GCM) 10K type strain sequencing project: providing services to taxonomists for standard genome sequencing and annotation.</title>
        <authorList>
            <consortium name="The Broad Institute Genomics Platform"/>
            <consortium name="The Broad Institute Genome Sequencing Center for Infectious Disease"/>
            <person name="Wu L."/>
            <person name="Ma J."/>
        </authorList>
    </citation>
    <scope>NUCLEOTIDE SEQUENCE [LARGE SCALE GENOMIC DNA]</scope>
    <source>
        <strain evidence="1 2">JCM 11136</strain>
    </source>
</reference>
<dbReference type="RefSeq" id="WP_343953746.1">
    <property type="nucleotide sequence ID" value="NZ_BAAAHQ010000040.1"/>
</dbReference>